<evidence type="ECO:0000313" key="4">
    <source>
        <dbReference type="EMBL" id="RFU31302.1"/>
    </source>
</evidence>
<feature type="region of interest" description="Disordered" evidence="2">
    <location>
        <begin position="47"/>
        <end position="130"/>
    </location>
</feature>
<dbReference type="AlphaFoldDB" id="A0A3E2HDS2"/>
<feature type="compositionally biased region" description="Polar residues" evidence="2">
    <location>
        <begin position="73"/>
        <end position="87"/>
    </location>
</feature>
<dbReference type="Proteomes" id="UP000258309">
    <property type="component" value="Unassembled WGS sequence"/>
</dbReference>
<dbReference type="GO" id="GO:0003700">
    <property type="term" value="F:DNA-binding transcription factor activity"/>
    <property type="evidence" value="ECO:0007669"/>
    <property type="project" value="InterPro"/>
</dbReference>
<organism evidence="4 5">
    <name type="scientific">Scytalidium lignicola</name>
    <name type="common">Hyphomycete</name>
    <dbReference type="NCBI Taxonomy" id="5539"/>
    <lineage>
        <taxon>Eukaryota</taxon>
        <taxon>Fungi</taxon>
        <taxon>Dikarya</taxon>
        <taxon>Ascomycota</taxon>
        <taxon>Pezizomycotina</taxon>
        <taxon>Leotiomycetes</taxon>
        <taxon>Leotiomycetes incertae sedis</taxon>
        <taxon>Scytalidium</taxon>
    </lineage>
</organism>
<dbReference type="PROSITE" id="PS50217">
    <property type="entry name" value="BZIP"/>
    <property type="match status" value="1"/>
</dbReference>
<accession>A0A3E2HDS2</accession>
<dbReference type="Gene3D" id="1.20.5.170">
    <property type="match status" value="1"/>
</dbReference>
<feature type="non-terminal residue" evidence="4">
    <location>
        <position position="1"/>
    </location>
</feature>
<feature type="non-terminal residue" evidence="4">
    <location>
        <position position="196"/>
    </location>
</feature>
<evidence type="ECO:0000256" key="1">
    <source>
        <dbReference type="SAM" id="Coils"/>
    </source>
</evidence>
<feature type="coiled-coil region" evidence="1">
    <location>
        <begin position="135"/>
        <end position="169"/>
    </location>
</feature>
<dbReference type="SUPFAM" id="SSF57959">
    <property type="entry name" value="Leucine zipper domain"/>
    <property type="match status" value="1"/>
</dbReference>
<evidence type="ECO:0000259" key="3">
    <source>
        <dbReference type="PROSITE" id="PS50217"/>
    </source>
</evidence>
<comment type="caution">
    <text evidence="4">The sequence shown here is derived from an EMBL/GenBank/DDBJ whole genome shotgun (WGS) entry which is preliminary data.</text>
</comment>
<keyword evidence="5" id="KW-1185">Reference proteome</keyword>
<reference evidence="4 5" key="1">
    <citation type="submission" date="2018-05" db="EMBL/GenBank/DDBJ databases">
        <title>Draft genome sequence of Scytalidium lignicola DSM 105466, a ubiquitous saprotrophic fungus.</title>
        <authorList>
            <person name="Buettner E."/>
            <person name="Gebauer A.M."/>
            <person name="Hofrichter M."/>
            <person name="Liers C."/>
            <person name="Kellner H."/>
        </authorList>
    </citation>
    <scope>NUCLEOTIDE SEQUENCE [LARGE SCALE GENOMIC DNA]</scope>
    <source>
        <strain evidence="4 5">DSM 105466</strain>
    </source>
</reference>
<dbReference type="EMBL" id="NCSJ02000078">
    <property type="protein sequence ID" value="RFU31302.1"/>
    <property type="molecule type" value="Genomic_DNA"/>
</dbReference>
<dbReference type="PROSITE" id="PS00036">
    <property type="entry name" value="BZIP_BASIC"/>
    <property type="match status" value="1"/>
</dbReference>
<gene>
    <name evidence="4" type="ORF">B7463_g5012</name>
</gene>
<dbReference type="OrthoDB" id="10398696at2759"/>
<evidence type="ECO:0000256" key="2">
    <source>
        <dbReference type="SAM" id="MobiDB-lite"/>
    </source>
</evidence>
<feature type="compositionally biased region" description="Low complexity" evidence="2">
    <location>
        <begin position="56"/>
        <end position="71"/>
    </location>
</feature>
<proteinExistence type="predicted"/>
<evidence type="ECO:0000313" key="5">
    <source>
        <dbReference type="Proteomes" id="UP000258309"/>
    </source>
</evidence>
<name>A0A3E2HDS2_SCYLI</name>
<feature type="domain" description="BZIP" evidence="3">
    <location>
        <begin position="110"/>
        <end position="173"/>
    </location>
</feature>
<keyword evidence="1" id="KW-0175">Coiled coil</keyword>
<dbReference type="InterPro" id="IPR046347">
    <property type="entry name" value="bZIP_sf"/>
</dbReference>
<sequence length="196" mass="21811">MATMNDWQLYSGGYGDSTCQLDSETLVQMVDSQQDFFLSMHEYEMVSPRGGPQQMAASYAESSASYDSFDAQSPLSSASTPKASPQQGPGRPKMSAALEVDISSLSDPKQASKMKRQKQNREAQRNFRQRRKVTLDKISAELELERQQKAVLEEENKKLQEELQNMRGLVVAASHICVNMHGGVDWLGAIDSTEQV</sequence>
<dbReference type="CDD" id="cd14686">
    <property type="entry name" value="bZIP"/>
    <property type="match status" value="1"/>
</dbReference>
<protein>
    <recommendedName>
        <fullName evidence="3">BZIP domain-containing protein</fullName>
    </recommendedName>
</protein>
<dbReference type="InterPro" id="IPR004827">
    <property type="entry name" value="bZIP"/>
</dbReference>